<keyword evidence="3" id="KW-0456">Lyase</keyword>
<dbReference type="InterPro" id="IPR050147">
    <property type="entry name" value="Ser/Thr_Dehydratase"/>
</dbReference>
<evidence type="ECO:0000256" key="2">
    <source>
        <dbReference type="ARBA" id="ARBA00022898"/>
    </source>
</evidence>
<dbReference type="Pfam" id="PF00291">
    <property type="entry name" value="PALP"/>
    <property type="match status" value="1"/>
</dbReference>
<proteinExistence type="predicted"/>
<dbReference type="CDD" id="cd01563">
    <property type="entry name" value="Thr-synth_1"/>
    <property type="match status" value="1"/>
</dbReference>
<feature type="domain" description="Tryptophan synthase beta chain-like PALP" evidence="5">
    <location>
        <begin position="79"/>
        <end position="381"/>
    </location>
</feature>
<reference evidence="7" key="1">
    <citation type="submission" date="2015-02" db="EMBL/GenBank/DDBJ databases">
        <title>Complete Genome Sequencing of Pandoraea vervacti NS15 sp. nov.</title>
        <authorList>
            <person name="Chan K.-G."/>
        </authorList>
    </citation>
    <scope>NUCLEOTIDE SEQUENCE [LARGE SCALE GENOMIC DNA]</scope>
    <source>
        <strain evidence="7">NS15</strain>
    </source>
</reference>
<protein>
    <recommendedName>
        <fullName evidence="5">Tryptophan synthase beta chain-like PALP domain-containing protein</fullName>
    </recommendedName>
</protein>
<comment type="cofactor">
    <cofactor evidence="1">
        <name>pyridoxal 5'-phosphate</name>
        <dbReference type="ChEBI" id="CHEBI:597326"/>
    </cofactor>
</comment>
<evidence type="ECO:0000313" key="6">
    <source>
        <dbReference type="EMBL" id="APD11118.1"/>
    </source>
</evidence>
<feature type="region of interest" description="Disordered" evidence="4">
    <location>
        <begin position="399"/>
        <end position="476"/>
    </location>
</feature>
<organism evidence="6 7">
    <name type="scientific">Pandoraea vervacti</name>
    <dbReference type="NCBI Taxonomy" id="656178"/>
    <lineage>
        <taxon>Bacteria</taxon>
        <taxon>Pseudomonadati</taxon>
        <taxon>Pseudomonadota</taxon>
        <taxon>Betaproteobacteria</taxon>
        <taxon>Burkholderiales</taxon>
        <taxon>Burkholderiaceae</taxon>
        <taxon>Pandoraea</taxon>
    </lineage>
</organism>
<dbReference type="PANTHER" id="PTHR48078:SF6">
    <property type="entry name" value="L-THREONINE DEHYDRATASE CATABOLIC TDCB"/>
    <property type="match status" value="1"/>
</dbReference>
<keyword evidence="2" id="KW-0663">Pyridoxal phosphate</keyword>
<evidence type="ECO:0000313" key="7">
    <source>
        <dbReference type="Proteomes" id="UP000035085"/>
    </source>
</evidence>
<dbReference type="RefSeq" id="WP_052810873.1">
    <property type="nucleotide sequence ID" value="NZ_CP010897.2"/>
</dbReference>
<dbReference type="InterPro" id="IPR001926">
    <property type="entry name" value="TrpB-like_PALP"/>
</dbReference>
<evidence type="ECO:0000259" key="5">
    <source>
        <dbReference type="Pfam" id="PF00291"/>
    </source>
</evidence>
<dbReference type="EMBL" id="CP010897">
    <property type="protein sequence ID" value="APD11118.1"/>
    <property type="molecule type" value="Genomic_DNA"/>
</dbReference>
<dbReference type="InterPro" id="IPR036052">
    <property type="entry name" value="TrpB-like_PALP_sf"/>
</dbReference>
<feature type="compositionally biased region" description="Low complexity" evidence="4">
    <location>
        <begin position="410"/>
        <end position="463"/>
    </location>
</feature>
<evidence type="ECO:0000256" key="3">
    <source>
        <dbReference type="ARBA" id="ARBA00023239"/>
    </source>
</evidence>
<dbReference type="Gene3D" id="3.40.50.1100">
    <property type="match status" value="2"/>
</dbReference>
<accession>A0ABN4U779</accession>
<dbReference type="SUPFAM" id="SSF53686">
    <property type="entry name" value="Tryptophan synthase beta subunit-like PLP-dependent enzymes"/>
    <property type="match status" value="1"/>
</dbReference>
<name>A0ABN4U779_9BURK</name>
<keyword evidence="7" id="KW-1185">Reference proteome</keyword>
<evidence type="ECO:0000256" key="4">
    <source>
        <dbReference type="SAM" id="MobiDB-lite"/>
    </source>
</evidence>
<sequence>MTSFSYRYACVRCATPQAWGGIRYRCHICGQNLRVQRRANADSPSAAEVLSEFRGSAMHGMWRYAALLPVEARWGSRLRVGGTPMVDCGDEGGVRLWVKDDARNPSGSLKDRATELVLAVARRAGCTHAVTASTGNAGASLACIAASQGIAATVVVPARTPFVKLAQIRAYGANLREVDGTYDEAFDMAERMADDPLVCCRNTGINPFTREGKKTCAFEIAEAFDWQVPDWVIVPTGDGNILSGVAAGFLDLFALGITSAVPRLLAAQAVGSNSISRDWQRGDETTALPEAPTVVVPDTVADSLAVGRPRDHFAALHALRATRGACVALSDSQIGQASRALAQRFGLWFEPSTAAGYAALHASRASGRIRAGEQVVLLGTGSGMKSPQGFDRMAQVTEPSRVDMSPPTSPSLSPSVSPSVSVSQSSPHSAPQPIAQSIAQSISQSISQPISRSVSPSVSQAVSNGGHSPTAGEKLL</sequence>
<gene>
    <name evidence="6" type="ORF">UC34_02685</name>
</gene>
<dbReference type="Proteomes" id="UP000035085">
    <property type="component" value="Chromosome"/>
</dbReference>
<dbReference type="PANTHER" id="PTHR48078">
    <property type="entry name" value="THREONINE DEHYDRATASE, MITOCHONDRIAL-RELATED"/>
    <property type="match status" value="1"/>
</dbReference>
<evidence type="ECO:0000256" key="1">
    <source>
        <dbReference type="ARBA" id="ARBA00001933"/>
    </source>
</evidence>